<name>A0A811UYU1_CERCA</name>
<gene>
    <name evidence="1" type="ORF">CCAP1982_LOCUS12454</name>
</gene>
<sequence>MPPITHSLQGLFQSDCRKQAFRPPTIILARIQRVQEPQFLRSFVYLTAQRNLGTELNLTKE</sequence>
<proteinExistence type="predicted"/>
<keyword evidence="2" id="KW-1185">Reference proteome</keyword>
<evidence type="ECO:0000313" key="2">
    <source>
        <dbReference type="Proteomes" id="UP000606786"/>
    </source>
</evidence>
<comment type="caution">
    <text evidence="1">The sequence shown here is derived from an EMBL/GenBank/DDBJ whole genome shotgun (WGS) entry which is preliminary data.</text>
</comment>
<dbReference type="EMBL" id="CAJHJT010000034">
    <property type="protein sequence ID" value="CAD7004030.1"/>
    <property type="molecule type" value="Genomic_DNA"/>
</dbReference>
<organism evidence="1 2">
    <name type="scientific">Ceratitis capitata</name>
    <name type="common">Mediterranean fruit fly</name>
    <name type="synonym">Tephritis capitata</name>
    <dbReference type="NCBI Taxonomy" id="7213"/>
    <lineage>
        <taxon>Eukaryota</taxon>
        <taxon>Metazoa</taxon>
        <taxon>Ecdysozoa</taxon>
        <taxon>Arthropoda</taxon>
        <taxon>Hexapoda</taxon>
        <taxon>Insecta</taxon>
        <taxon>Pterygota</taxon>
        <taxon>Neoptera</taxon>
        <taxon>Endopterygota</taxon>
        <taxon>Diptera</taxon>
        <taxon>Brachycera</taxon>
        <taxon>Muscomorpha</taxon>
        <taxon>Tephritoidea</taxon>
        <taxon>Tephritidae</taxon>
        <taxon>Ceratitis</taxon>
        <taxon>Ceratitis</taxon>
    </lineage>
</organism>
<accession>A0A811UYU1</accession>
<protein>
    <submittedName>
        <fullName evidence="1">(Mediterranean fruit fly) hypothetical protein</fullName>
    </submittedName>
</protein>
<dbReference type="Proteomes" id="UP000606786">
    <property type="component" value="Unassembled WGS sequence"/>
</dbReference>
<evidence type="ECO:0000313" key="1">
    <source>
        <dbReference type="EMBL" id="CAD7004030.1"/>
    </source>
</evidence>
<dbReference type="AlphaFoldDB" id="A0A811UYU1"/>
<reference evidence="1" key="1">
    <citation type="submission" date="2020-11" db="EMBL/GenBank/DDBJ databases">
        <authorList>
            <person name="Whitehead M."/>
        </authorList>
    </citation>
    <scope>NUCLEOTIDE SEQUENCE</scope>
    <source>
        <strain evidence="1">EGII</strain>
    </source>
</reference>